<dbReference type="InterPro" id="IPR036832">
    <property type="entry name" value="PPK_N_dom_sf"/>
</dbReference>
<dbReference type="NCBIfam" id="NF003918">
    <property type="entry name" value="PRK05443.1-2"/>
    <property type="match status" value="1"/>
</dbReference>
<dbReference type="HAMAP" id="MF_00347">
    <property type="entry name" value="Polyphosphate_kinase"/>
    <property type="match status" value="1"/>
</dbReference>
<dbReference type="SUPFAM" id="SSF140356">
    <property type="entry name" value="PPK N-terminal domain-like"/>
    <property type="match status" value="1"/>
</dbReference>
<comment type="PTM">
    <text evidence="6 7">An intermediate of this reaction is the autophosphorylated ppk in which a phosphate is covalently linked to a histidine residue through a N-P bond.</text>
</comment>
<dbReference type="InterPro" id="IPR036830">
    <property type="entry name" value="PP_kinase_middle_dom_sf"/>
</dbReference>
<dbReference type="InterPro" id="IPR025198">
    <property type="entry name" value="PPK_N_dom"/>
</dbReference>
<evidence type="ECO:0000256" key="1">
    <source>
        <dbReference type="ARBA" id="ARBA00022553"/>
    </source>
</evidence>
<feature type="domain" description="Polyphosphate kinase N-terminal" evidence="10">
    <location>
        <begin position="46"/>
        <end position="150"/>
    </location>
</feature>
<dbReference type="Gene3D" id="3.30.870.10">
    <property type="entry name" value="Endonuclease Chain A"/>
    <property type="match status" value="2"/>
</dbReference>
<dbReference type="GO" id="GO:0009358">
    <property type="term" value="C:polyphosphate kinase complex"/>
    <property type="evidence" value="ECO:0007669"/>
    <property type="project" value="InterPro"/>
</dbReference>
<evidence type="ECO:0000313" key="13">
    <source>
        <dbReference type="EMBL" id="PIE83371.1"/>
    </source>
</evidence>
<feature type="binding site" evidence="6">
    <location>
        <position position="628"/>
    </location>
    <ligand>
        <name>ATP</name>
        <dbReference type="ChEBI" id="CHEBI:30616"/>
    </ligand>
</feature>
<evidence type="ECO:0000259" key="10">
    <source>
        <dbReference type="Pfam" id="PF13089"/>
    </source>
</evidence>
<feature type="compositionally biased region" description="Acidic residues" evidence="8">
    <location>
        <begin position="10"/>
        <end position="24"/>
    </location>
</feature>
<evidence type="ECO:0000256" key="8">
    <source>
        <dbReference type="SAM" id="MobiDB-lite"/>
    </source>
</evidence>
<organism evidence="13 14">
    <name type="scientific">Candidatus Contendibacter odensensis</name>
    <dbReference type="NCBI Taxonomy" id="1400860"/>
    <lineage>
        <taxon>Bacteria</taxon>
        <taxon>Pseudomonadati</taxon>
        <taxon>Pseudomonadota</taxon>
        <taxon>Gammaproteobacteria</taxon>
        <taxon>Candidatus Competibacteraceae</taxon>
        <taxon>Candidatus Contendibacter</taxon>
    </lineage>
</organism>
<comment type="similarity">
    <text evidence="6 7">Belongs to the polyphosphate kinase 1 (PPK1) family.</text>
</comment>
<keyword evidence="1 6" id="KW-0597">Phosphoprotein</keyword>
<dbReference type="InterPro" id="IPR003414">
    <property type="entry name" value="PP_kinase"/>
</dbReference>
<keyword evidence="6" id="KW-0479">Metal-binding</keyword>
<dbReference type="PANTHER" id="PTHR30218:SF0">
    <property type="entry name" value="POLYPHOSPHATE KINASE"/>
    <property type="match status" value="1"/>
</dbReference>
<proteinExistence type="inferred from homology"/>
<keyword evidence="5 6" id="KW-0067">ATP-binding</keyword>
<dbReference type="Gene3D" id="1.20.58.310">
    <property type="entry name" value="Polyphosphate kinase N-terminal domain"/>
    <property type="match status" value="1"/>
</dbReference>
<feature type="domain" description="Polyphosphate kinase C-terminal" evidence="12">
    <location>
        <begin position="364"/>
        <end position="528"/>
    </location>
</feature>
<dbReference type="GO" id="GO:0046872">
    <property type="term" value="F:metal ion binding"/>
    <property type="evidence" value="ECO:0007669"/>
    <property type="project" value="UniProtKB-KW"/>
</dbReference>
<keyword evidence="6" id="KW-0460">Magnesium</keyword>
<accession>A0A2G6PFM6</accession>
<feature type="binding site" evidence="6">
    <location>
        <position position="440"/>
    </location>
    <ligand>
        <name>Mg(2+)</name>
        <dbReference type="ChEBI" id="CHEBI:18420"/>
    </ligand>
</feature>
<dbReference type="CDD" id="cd09165">
    <property type="entry name" value="PLDc_PaPPK1_C1_like"/>
    <property type="match status" value="1"/>
</dbReference>
<dbReference type="Pfam" id="PF17941">
    <property type="entry name" value="PP_kinase_C_1"/>
    <property type="match status" value="1"/>
</dbReference>
<dbReference type="Pfam" id="PF02503">
    <property type="entry name" value="PP_kinase"/>
    <property type="match status" value="1"/>
</dbReference>
<feature type="binding site" evidence="6">
    <location>
        <position position="503"/>
    </location>
    <ligand>
        <name>ATP</name>
        <dbReference type="ChEBI" id="CHEBI:30616"/>
    </ligand>
</feature>
<dbReference type="GO" id="GO:0008976">
    <property type="term" value="F:polyphosphate kinase activity"/>
    <property type="evidence" value="ECO:0007669"/>
    <property type="project" value="UniProtKB-UniRule"/>
</dbReference>
<dbReference type="InterPro" id="IPR025200">
    <property type="entry name" value="PPK_C_dom2"/>
</dbReference>
<evidence type="ECO:0000256" key="4">
    <source>
        <dbReference type="ARBA" id="ARBA00022777"/>
    </source>
</evidence>
<feature type="active site" description="Phosphohistidine intermediate" evidence="6">
    <location>
        <position position="470"/>
    </location>
</feature>
<dbReference type="CDD" id="cd09168">
    <property type="entry name" value="PLDc_PaPPK1_C2_like"/>
    <property type="match status" value="1"/>
</dbReference>
<dbReference type="InterPro" id="IPR041108">
    <property type="entry name" value="PP_kinase_C_1"/>
</dbReference>
<protein>
    <recommendedName>
        <fullName evidence="6 7">Polyphosphate kinase</fullName>
        <ecNumber evidence="6 7">2.7.4.1</ecNumber>
    </recommendedName>
    <alternativeName>
        <fullName evidence="6">ATP-polyphosphate phosphotransferase</fullName>
    </alternativeName>
    <alternativeName>
        <fullName evidence="6">Polyphosphoric acid kinase</fullName>
    </alternativeName>
</protein>
<keyword evidence="4 6" id="KW-0418">Kinase</keyword>
<evidence type="ECO:0000256" key="2">
    <source>
        <dbReference type="ARBA" id="ARBA00022679"/>
    </source>
</evidence>
<feature type="binding site" evidence="6">
    <location>
        <position position="84"/>
    </location>
    <ligand>
        <name>ATP</name>
        <dbReference type="ChEBI" id="CHEBI:30616"/>
    </ligand>
</feature>
<dbReference type="GO" id="GO:0006799">
    <property type="term" value="P:polyphosphate biosynthetic process"/>
    <property type="evidence" value="ECO:0007669"/>
    <property type="project" value="UniProtKB-UniRule"/>
</dbReference>
<dbReference type="EC" id="2.7.4.1" evidence="6 7"/>
<dbReference type="SUPFAM" id="SSF56024">
    <property type="entry name" value="Phospholipase D/nuclease"/>
    <property type="match status" value="2"/>
</dbReference>
<dbReference type="NCBIfam" id="NF003917">
    <property type="entry name" value="PRK05443.1-1"/>
    <property type="match status" value="1"/>
</dbReference>
<dbReference type="PANTHER" id="PTHR30218">
    <property type="entry name" value="POLYPHOSPHATE KINASE"/>
    <property type="match status" value="1"/>
</dbReference>
<dbReference type="GO" id="GO:0005524">
    <property type="term" value="F:ATP binding"/>
    <property type="evidence" value="ECO:0007669"/>
    <property type="project" value="UniProtKB-KW"/>
</dbReference>
<dbReference type="Pfam" id="PF13089">
    <property type="entry name" value="PP_kinase_N"/>
    <property type="match status" value="1"/>
</dbReference>
<evidence type="ECO:0000256" key="3">
    <source>
        <dbReference type="ARBA" id="ARBA00022741"/>
    </source>
</evidence>
<comment type="cofactor">
    <cofactor evidence="6">
        <name>Mg(2+)</name>
        <dbReference type="ChEBI" id="CHEBI:18420"/>
    </cofactor>
</comment>
<evidence type="ECO:0000313" key="14">
    <source>
        <dbReference type="Proteomes" id="UP000229278"/>
    </source>
</evidence>
<feature type="binding site" evidence="6">
    <location>
        <position position="410"/>
    </location>
    <ligand>
        <name>Mg(2+)</name>
        <dbReference type="ChEBI" id="CHEBI:18420"/>
    </ligand>
</feature>
<evidence type="ECO:0000259" key="9">
    <source>
        <dbReference type="Pfam" id="PF02503"/>
    </source>
</evidence>
<name>A0A2G6PFM6_9GAMM</name>
<evidence type="ECO:0000256" key="7">
    <source>
        <dbReference type="RuleBase" id="RU003800"/>
    </source>
</evidence>
<keyword evidence="3 6" id="KW-0547">Nucleotide-binding</keyword>
<dbReference type="Pfam" id="PF13090">
    <property type="entry name" value="PP_kinase_C"/>
    <property type="match status" value="1"/>
</dbReference>
<dbReference type="Proteomes" id="UP000229278">
    <property type="component" value="Unassembled WGS sequence"/>
</dbReference>
<dbReference type="NCBIfam" id="NF003921">
    <property type="entry name" value="PRK05443.2-2"/>
    <property type="match status" value="1"/>
</dbReference>
<feature type="domain" description="Polyphosphate kinase middle" evidence="9">
    <location>
        <begin position="160"/>
        <end position="337"/>
    </location>
</feature>
<feature type="binding site" evidence="6">
    <location>
        <position position="600"/>
    </location>
    <ligand>
        <name>ATP</name>
        <dbReference type="ChEBI" id="CHEBI:30616"/>
    </ligand>
</feature>
<reference evidence="13 14" key="1">
    <citation type="submission" date="2017-10" db="EMBL/GenBank/DDBJ databases">
        <title>Novel microbial diversity and functional potential in the marine mammal oral microbiome.</title>
        <authorList>
            <person name="Dudek N.K."/>
            <person name="Sun C.L."/>
            <person name="Burstein D."/>
            <person name="Kantor R.S."/>
            <person name="Aliaga Goltsman D.S."/>
            <person name="Bik E.M."/>
            <person name="Thomas B.C."/>
            <person name="Banfield J.F."/>
            <person name="Relman D.A."/>
        </authorList>
    </citation>
    <scope>NUCLEOTIDE SEQUENCE [LARGE SCALE GENOMIC DNA]</scope>
    <source>
        <strain evidence="13">DOLJORAL78_50_517</strain>
    </source>
</reference>
<keyword evidence="2 6" id="KW-0808">Transferase</keyword>
<dbReference type="NCBIfam" id="TIGR03705">
    <property type="entry name" value="poly_P_kin"/>
    <property type="match status" value="1"/>
</dbReference>
<evidence type="ECO:0000259" key="12">
    <source>
        <dbReference type="Pfam" id="PF17941"/>
    </source>
</evidence>
<comment type="caution">
    <text evidence="13">The sequence shown here is derived from an EMBL/GenBank/DDBJ whole genome shotgun (WGS) entry which is preliminary data.</text>
</comment>
<dbReference type="SUPFAM" id="SSF143724">
    <property type="entry name" value="PHP14-like"/>
    <property type="match status" value="1"/>
</dbReference>
<sequence length="744" mass="85250">MTEQTRVAVDVEDQETADTVSQEDEASVEAITVEPAVFDLDSPEWYLNRELTWLSFNRRVLHEAQDERTPLLERVKFLAIVSSNLNEFFMKRIGGLKQQIGARVRELSVDGRSPEQQLSECLAEVRDIVEQQRALAFQLHQLIKEQGVYIRSYQRLTEAQRETMRDYYLANIFPLVTPQTMDPAHPFPFISNLSLNLLVTVRYPNDDTTGLARIKVPIGSGIDRFLRVDDEDLYVPLEDVMANNLDLLFPGMVVERCELFCVTRNAITERDEELADDLLVMIESELRERKFAPIVRLEVEKKMSPVHRGMLAAELGLDESSEVFEVDGMMAMRDLFQVVGINRPDLHDLPHHPLDHPKLGDKRNIFHIIRETGPILLQHPYESFVTSVERFVREASRDPKVLAIKMTLYRTSEDSKILAYLINAARNGKHVTVVVELKARFDEAANIRWANRLEETGIHVTYGVMGLKTHSKVVLVIRRDFNGLCRYAHIGTGNYHAGTARLYSDLGMLTCDPVIGEDLTELFNYLTTGFVPKRNYRKLLPAPKVLKPALLAKIDREVENAKAGLPAHIQFKMNALEDRDVTDGLYRAAQVGVKIDLIVRDTCRLRPGIPGLSENVRVISIVGRFLEHARIYYFFNNGAEEYFIGSADCMKRNLESRVEVVAPVETPELKRELRQIIDVQLGDRRSAWDMQSDGRYVQRQPGNDDDPRGSQQILIELAERRRKEAQRLKKRKPRGIARRMFGEH</sequence>
<gene>
    <name evidence="13" type="primary">ppk1</name>
    <name evidence="6" type="synonym">ppk</name>
    <name evidence="13" type="ORF">CSA09_02160</name>
</gene>
<evidence type="ECO:0000256" key="5">
    <source>
        <dbReference type="ARBA" id="ARBA00022840"/>
    </source>
</evidence>
<dbReference type="AlphaFoldDB" id="A0A2G6PFM6"/>
<evidence type="ECO:0000259" key="11">
    <source>
        <dbReference type="Pfam" id="PF13090"/>
    </source>
</evidence>
<dbReference type="Gene3D" id="3.30.1840.10">
    <property type="entry name" value="Polyphosphate kinase middle domain"/>
    <property type="match status" value="1"/>
</dbReference>
<feature type="region of interest" description="Disordered" evidence="8">
    <location>
        <begin position="1"/>
        <end position="24"/>
    </location>
</feature>
<evidence type="ECO:0000256" key="6">
    <source>
        <dbReference type="HAMAP-Rule" id="MF_00347"/>
    </source>
</evidence>
<comment type="function">
    <text evidence="6 7">Catalyzes the reversible transfer of the terminal phosphate of ATP to form a long-chain polyphosphate (polyP).</text>
</comment>
<feature type="domain" description="Polyphosphate kinase C-terminal" evidence="11">
    <location>
        <begin position="539"/>
        <end position="710"/>
    </location>
</feature>
<dbReference type="InterPro" id="IPR024953">
    <property type="entry name" value="PP_kinase_middle"/>
</dbReference>
<dbReference type="PIRSF" id="PIRSF015589">
    <property type="entry name" value="PP_kinase"/>
    <property type="match status" value="1"/>
</dbReference>
<dbReference type="EMBL" id="PDTV01000005">
    <property type="protein sequence ID" value="PIE83371.1"/>
    <property type="molecule type" value="Genomic_DNA"/>
</dbReference>
<comment type="catalytic activity">
    <reaction evidence="6 7">
        <text>[phosphate](n) + ATP = [phosphate](n+1) + ADP</text>
        <dbReference type="Rhea" id="RHEA:19573"/>
        <dbReference type="Rhea" id="RHEA-COMP:9859"/>
        <dbReference type="Rhea" id="RHEA-COMP:14280"/>
        <dbReference type="ChEBI" id="CHEBI:16838"/>
        <dbReference type="ChEBI" id="CHEBI:30616"/>
        <dbReference type="ChEBI" id="CHEBI:456216"/>
        <dbReference type="EC" id="2.7.4.1"/>
    </reaction>
</comment>